<dbReference type="NCBIfam" id="NF007784">
    <property type="entry name" value="PRK10475.1"/>
    <property type="match status" value="1"/>
</dbReference>
<protein>
    <recommendedName>
        <fullName evidence="4">Pseudouridine synthase</fullName>
        <ecNumber evidence="4">5.4.99.-</ecNumber>
    </recommendedName>
</protein>
<dbReference type="InterPro" id="IPR036986">
    <property type="entry name" value="S4_RNA-bd_sf"/>
</dbReference>
<dbReference type="InterPro" id="IPR006145">
    <property type="entry name" value="PsdUridine_synth_RsuA/RluA"/>
</dbReference>
<accession>A0ABW3JGQ0</accession>
<dbReference type="NCBIfam" id="TIGR00093">
    <property type="entry name" value="pseudouridine synthase"/>
    <property type="match status" value="1"/>
</dbReference>
<dbReference type="Gene3D" id="3.30.70.1560">
    <property type="entry name" value="Alpha-L RNA-binding motif"/>
    <property type="match status" value="1"/>
</dbReference>
<dbReference type="SUPFAM" id="SSF55120">
    <property type="entry name" value="Pseudouridine synthase"/>
    <property type="match status" value="1"/>
</dbReference>
<dbReference type="InterPro" id="IPR018496">
    <property type="entry name" value="PsdUridine_synth_RsuA/RluB_CS"/>
</dbReference>
<dbReference type="EC" id="5.4.99.-" evidence="4"/>
<dbReference type="InterPro" id="IPR020103">
    <property type="entry name" value="PsdUridine_synth_cat_dom_sf"/>
</dbReference>
<evidence type="ECO:0000256" key="2">
    <source>
        <dbReference type="ARBA" id="ARBA00023235"/>
    </source>
</evidence>
<keyword evidence="3" id="KW-0694">RNA-binding</keyword>
<gene>
    <name evidence="6" type="primary">rluF</name>
    <name evidence="6" type="ORF">ACFQ1R_06150</name>
</gene>
<dbReference type="Gene3D" id="3.10.290.10">
    <property type="entry name" value="RNA-binding S4 domain"/>
    <property type="match status" value="1"/>
</dbReference>
<dbReference type="CDD" id="cd00165">
    <property type="entry name" value="S4"/>
    <property type="match status" value="1"/>
</dbReference>
<dbReference type="SMART" id="SM00363">
    <property type="entry name" value="S4"/>
    <property type="match status" value="1"/>
</dbReference>
<dbReference type="GO" id="GO:0160138">
    <property type="term" value="F:23S rRNA pseudouridine(2604) synthase activity"/>
    <property type="evidence" value="ECO:0007669"/>
    <property type="project" value="UniProtKB-EC"/>
</dbReference>
<comment type="similarity">
    <text evidence="1 4">Belongs to the pseudouridine synthase RsuA family.</text>
</comment>
<keyword evidence="7" id="KW-1185">Reference proteome</keyword>
<dbReference type="Proteomes" id="UP001597061">
    <property type="component" value="Unassembled WGS sequence"/>
</dbReference>
<dbReference type="EMBL" id="JBHTJI010000001">
    <property type="protein sequence ID" value="MFD0989670.1"/>
    <property type="molecule type" value="Genomic_DNA"/>
</dbReference>
<dbReference type="InterPro" id="IPR020094">
    <property type="entry name" value="TruA/RsuA/RluB/E/F_N"/>
</dbReference>
<organism evidence="6 7">
    <name type="scientific">Mariniflexile jejuense</name>
    <dbReference type="NCBI Taxonomy" id="1173582"/>
    <lineage>
        <taxon>Bacteria</taxon>
        <taxon>Pseudomonadati</taxon>
        <taxon>Bacteroidota</taxon>
        <taxon>Flavobacteriia</taxon>
        <taxon>Flavobacteriales</taxon>
        <taxon>Flavobacteriaceae</taxon>
        <taxon>Mariniflexile</taxon>
    </lineage>
</organism>
<evidence type="ECO:0000256" key="3">
    <source>
        <dbReference type="PROSITE-ProRule" id="PRU00182"/>
    </source>
</evidence>
<dbReference type="Gene3D" id="3.30.70.580">
    <property type="entry name" value="Pseudouridine synthase I, catalytic domain, N-terminal subdomain"/>
    <property type="match status" value="1"/>
</dbReference>
<comment type="caution">
    <text evidence="6">The sequence shown here is derived from an EMBL/GenBank/DDBJ whole genome shotgun (WGS) entry which is preliminary data.</text>
</comment>
<reference evidence="7" key="1">
    <citation type="journal article" date="2019" name="Int. J. Syst. Evol. Microbiol.">
        <title>The Global Catalogue of Microorganisms (GCM) 10K type strain sequencing project: providing services to taxonomists for standard genome sequencing and annotation.</title>
        <authorList>
            <consortium name="The Broad Institute Genomics Platform"/>
            <consortium name="The Broad Institute Genome Sequencing Center for Infectious Disease"/>
            <person name="Wu L."/>
            <person name="Ma J."/>
        </authorList>
    </citation>
    <scope>NUCLEOTIDE SEQUENCE [LARGE SCALE GENOMIC DNA]</scope>
    <source>
        <strain evidence="7">CCUG 62414</strain>
    </source>
</reference>
<dbReference type="Pfam" id="PF01479">
    <property type="entry name" value="S4"/>
    <property type="match status" value="1"/>
</dbReference>
<dbReference type="InterPro" id="IPR050343">
    <property type="entry name" value="RsuA_PseudoU_synthase"/>
</dbReference>
<sequence>MEVELKRINKFLSEVGYCSRREADKLIEAGRVTINGVIPEMGTKISPNDSVQVDGKDITNTKTSFVYLAFNKPVGIVCTTDTSVEKDNIIDFINYPKRIFPIGRLDKPSEGLILLTDDGDIVNKILRASNNHEKEYIVTVDKPISQTFLERMRGGIPLEELKKTTKKCEVEKTGTYEFKIILTQGLNRQIRRMCEYLNYEVLTLKRIRIMNIKLDMPIGEYRELTKQEFTELEKLISSSTKEFVPKIKKSNRRK</sequence>
<keyword evidence="2 4" id="KW-0413">Isomerase</keyword>
<dbReference type="InterPro" id="IPR000748">
    <property type="entry name" value="PsdUridine_synth_RsuA/RluB/E/F"/>
</dbReference>
<evidence type="ECO:0000313" key="6">
    <source>
        <dbReference type="EMBL" id="MFD0989670.1"/>
    </source>
</evidence>
<evidence type="ECO:0000313" key="7">
    <source>
        <dbReference type="Proteomes" id="UP001597061"/>
    </source>
</evidence>
<proteinExistence type="inferred from homology"/>
<evidence type="ECO:0000259" key="5">
    <source>
        <dbReference type="SMART" id="SM00363"/>
    </source>
</evidence>
<dbReference type="InterPro" id="IPR042092">
    <property type="entry name" value="PsdUridine_s_RsuA/RluB/E/F_cat"/>
</dbReference>
<dbReference type="RefSeq" id="WP_379925250.1">
    <property type="nucleotide sequence ID" value="NZ_JBHTJI010000001.1"/>
</dbReference>
<dbReference type="Pfam" id="PF00849">
    <property type="entry name" value="PseudoU_synth_2"/>
    <property type="match status" value="1"/>
</dbReference>
<dbReference type="SUPFAM" id="SSF55174">
    <property type="entry name" value="Alpha-L RNA-binding motif"/>
    <property type="match status" value="1"/>
</dbReference>
<name>A0ABW3JGQ0_9FLAO</name>
<dbReference type="PANTHER" id="PTHR47683">
    <property type="entry name" value="PSEUDOURIDINE SYNTHASE FAMILY PROTEIN-RELATED"/>
    <property type="match status" value="1"/>
</dbReference>
<dbReference type="InterPro" id="IPR002942">
    <property type="entry name" value="S4_RNA-bd"/>
</dbReference>
<feature type="domain" description="RNA-binding S4" evidence="5">
    <location>
        <begin position="6"/>
        <end position="59"/>
    </location>
</feature>
<dbReference type="PROSITE" id="PS01149">
    <property type="entry name" value="PSI_RSU"/>
    <property type="match status" value="1"/>
</dbReference>
<evidence type="ECO:0000256" key="4">
    <source>
        <dbReference type="RuleBase" id="RU003887"/>
    </source>
</evidence>
<dbReference type="PROSITE" id="PS50889">
    <property type="entry name" value="S4"/>
    <property type="match status" value="1"/>
</dbReference>
<evidence type="ECO:0000256" key="1">
    <source>
        <dbReference type="ARBA" id="ARBA00008348"/>
    </source>
</evidence>
<dbReference type="PANTHER" id="PTHR47683:SF2">
    <property type="entry name" value="RNA-BINDING S4 DOMAIN-CONTAINING PROTEIN"/>
    <property type="match status" value="1"/>
</dbReference>